<keyword evidence="4" id="KW-0804">Transcription</keyword>
<keyword evidence="3" id="KW-0238">DNA-binding</keyword>
<proteinExistence type="inferred from homology"/>
<dbReference type="SUPFAM" id="SSF46785">
    <property type="entry name" value="Winged helix' DNA-binding domain"/>
    <property type="match status" value="1"/>
</dbReference>
<dbReference type="EMBL" id="CP136962">
    <property type="protein sequence ID" value="WOS97359.1"/>
    <property type="molecule type" value="Genomic_DNA"/>
</dbReference>
<dbReference type="GO" id="GO:0003700">
    <property type="term" value="F:DNA-binding transcription factor activity"/>
    <property type="evidence" value="ECO:0007669"/>
    <property type="project" value="InterPro"/>
</dbReference>
<name>A0A9X7F6X6_NEIPE</name>
<comment type="similarity">
    <text evidence="1">Belongs to the LysR transcriptional regulatory family.</text>
</comment>
<sequence>MDYLNEMALFAEVAEAKGFSKAAAKLGMPQSTLSRRVSELEKQLGLQLLNRTTRRVELTEAGRRYFERVKPIMEEARRIHDELSGMLVRPYGVLRVSLPVDFSYEFLAPLLPEFAAQYPEIKLEMDVTPRKVDLIGEPFDLVIRAGEQPDSGYISTVLMHDERYLYASPSYLAKHGEPQTPQDLPAADCLRFQTASNWTLLNRAGETVLITAQSPYAVNSMGMLARMAAHGLGVAFIPAIMAEQYETSGHLKRILPDWKGQSVPIYALTATRLLPAKTKCFIAFLRSKTKAA</sequence>
<reference evidence="5 6" key="2">
    <citation type="submission" date="2023-10" db="EMBL/GenBank/DDBJ databases">
        <authorList>
            <person name="Choi B."/>
        </authorList>
    </citation>
    <scope>NUCLEOTIDE SEQUENCE [LARGE SCALE GENOMIC DNA]</scope>
    <source>
        <strain evidence="5 6">UMB0023</strain>
    </source>
</reference>
<evidence type="ECO:0000256" key="3">
    <source>
        <dbReference type="ARBA" id="ARBA00023125"/>
    </source>
</evidence>
<dbReference type="PANTHER" id="PTHR30537:SF5">
    <property type="entry name" value="HTH-TYPE TRANSCRIPTIONAL ACTIVATOR TTDR-RELATED"/>
    <property type="match status" value="1"/>
</dbReference>
<evidence type="ECO:0000256" key="1">
    <source>
        <dbReference type="ARBA" id="ARBA00009437"/>
    </source>
</evidence>
<dbReference type="PANTHER" id="PTHR30537">
    <property type="entry name" value="HTH-TYPE TRANSCRIPTIONAL REGULATOR"/>
    <property type="match status" value="1"/>
</dbReference>
<dbReference type="InterPro" id="IPR005119">
    <property type="entry name" value="LysR_subst-bd"/>
</dbReference>
<evidence type="ECO:0000256" key="2">
    <source>
        <dbReference type="ARBA" id="ARBA00023015"/>
    </source>
</evidence>
<protein>
    <submittedName>
        <fullName evidence="5">LysR family transcriptional regulator</fullName>
    </submittedName>
</protein>
<evidence type="ECO:0000256" key="4">
    <source>
        <dbReference type="ARBA" id="ARBA00023163"/>
    </source>
</evidence>
<dbReference type="PRINTS" id="PR00039">
    <property type="entry name" value="HTHLYSR"/>
</dbReference>
<dbReference type="InterPro" id="IPR036388">
    <property type="entry name" value="WH-like_DNA-bd_sf"/>
</dbReference>
<gene>
    <name evidence="5" type="ORF">CYJ98_007195</name>
</gene>
<dbReference type="RefSeq" id="WP_101755967.1">
    <property type="nucleotide sequence ID" value="NZ_CP136962.1"/>
</dbReference>
<organism evidence="5 6">
    <name type="scientific">Neisseria perflava</name>
    <dbReference type="NCBI Taxonomy" id="33053"/>
    <lineage>
        <taxon>Bacteria</taxon>
        <taxon>Pseudomonadati</taxon>
        <taxon>Pseudomonadota</taxon>
        <taxon>Betaproteobacteria</taxon>
        <taxon>Neisseriales</taxon>
        <taxon>Neisseriaceae</taxon>
        <taxon>Neisseria</taxon>
    </lineage>
</organism>
<dbReference type="PROSITE" id="PS50931">
    <property type="entry name" value="HTH_LYSR"/>
    <property type="match status" value="1"/>
</dbReference>
<dbReference type="Pfam" id="PF00126">
    <property type="entry name" value="HTH_1"/>
    <property type="match status" value="1"/>
</dbReference>
<keyword evidence="2" id="KW-0805">Transcription regulation</keyword>
<dbReference type="AlphaFoldDB" id="A0A9X7F6X6"/>
<dbReference type="InterPro" id="IPR000847">
    <property type="entry name" value="LysR_HTH_N"/>
</dbReference>
<evidence type="ECO:0000313" key="6">
    <source>
        <dbReference type="Proteomes" id="UP000234781"/>
    </source>
</evidence>
<accession>A0A9X7F6X6</accession>
<keyword evidence="6" id="KW-1185">Reference proteome</keyword>
<dbReference type="InterPro" id="IPR036390">
    <property type="entry name" value="WH_DNA-bd_sf"/>
</dbReference>
<dbReference type="GO" id="GO:0006351">
    <property type="term" value="P:DNA-templated transcription"/>
    <property type="evidence" value="ECO:0007669"/>
    <property type="project" value="TreeGrafter"/>
</dbReference>
<dbReference type="Proteomes" id="UP000234781">
    <property type="component" value="Chromosome"/>
</dbReference>
<dbReference type="GO" id="GO:0043565">
    <property type="term" value="F:sequence-specific DNA binding"/>
    <property type="evidence" value="ECO:0007669"/>
    <property type="project" value="TreeGrafter"/>
</dbReference>
<dbReference type="InterPro" id="IPR058163">
    <property type="entry name" value="LysR-type_TF_proteobact-type"/>
</dbReference>
<dbReference type="FunFam" id="1.10.10.10:FF:000001">
    <property type="entry name" value="LysR family transcriptional regulator"/>
    <property type="match status" value="1"/>
</dbReference>
<dbReference type="CDD" id="cd08422">
    <property type="entry name" value="PBP2_CrgA_like"/>
    <property type="match status" value="1"/>
</dbReference>
<dbReference type="Gene3D" id="3.40.190.290">
    <property type="match status" value="1"/>
</dbReference>
<evidence type="ECO:0000313" key="5">
    <source>
        <dbReference type="EMBL" id="WOS97359.1"/>
    </source>
</evidence>
<dbReference type="Pfam" id="PF03466">
    <property type="entry name" value="LysR_substrate"/>
    <property type="match status" value="1"/>
</dbReference>
<dbReference type="SUPFAM" id="SSF53850">
    <property type="entry name" value="Periplasmic binding protein-like II"/>
    <property type="match status" value="1"/>
</dbReference>
<dbReference type="Gene3D" id="1.10.10.10">
    <property type="entry name" value="Winged helix-like DNA-binding domain superfamily/Winged helix DNA-binding domain"/>
    <property type="match status" value="1"/>
</dbReference>
<reference evidence="6" key="1">
    <citation type="submission" date="2017-12" db="EMBL/GenBank/DDBJ databases">
        <title>Phylogenetic diversity of female urinary microbiome.</title>
        <authorList>
            <person name="Thomas-White K."/>
            <person name="Wolfe A.J."/>
        </authorList>
    </citation>
    <scope>NUCLEOTIDE SEQUENCE [LARGE SCALE GENOMIC DNA]</scope>
    <source>
        <strain evidence="6">UMB0023</strain>
    </source>
</reference>